<accession>A0A8S5RTA0</accession>
<feature type="coiled-coil region" evidence="1">
    <location>
        <begin position="83"/>
        <end position="124"/>
    </location>
</feature>
<reference evidence="2" key="1">
    <citation type="journal article" date="2021" name="Proc. Natl. Acad. Sci. U.S.A.">
        <title>A Catalog of Tens of Thousands of Viruses from Human Metagenomes Reveals Hidden Associations with Chronic Diseases.</title>
        <authorList>
            <person name="Tisza M.J."/>
            <person name="Buck C.B."/>
        </authorList>
    </citation>
    <scope>NUCLEOTIDE SEQUENCE</scope>
    <source>
        <strain evidence="2">CtKN96</strain>
    </source>
</reference>
<proteinExistence type="predicted"/>
<evidence type="ECO:0000313" key="2">
    <source>
        <dbReference type="EMBL" id="DAE92694.1"/>
    </source>
</evidence>
<organism evidence="2">
    <name type="scientific">Caudovirales sp. gcode 4</name>
    <dbReference type="NCBI Taxonomy" id="2838363"/>
    <lineage>
        <taxon>Viruses</taxon>
        <taxon>Duplodnaviria</taxon>
        <taxon>Heunggongvirae</taxon>
        <taxon>Uroviricota</taxon>
        <taxon>Caudoviricetes</taxon>
    </lineage>
</organism>
<keyword evidence="1" id="KW-0175">Coiled coil</keyword>
<protein>
    <submittedName>
        <fullName evidence="2">Uncharacterized protein</fullName>
    </submittedName>
</protein>
<dbReference type="EMBL" id="BK059153">
    <property type="protein sequence ID" value="DAE92694.1"/>
    <property type="molecule type" value="Genomic_DNA"/>
</dbReference>
<sequence length="127" mass="14907">MKKTTQKLFRLALDKLNYEEKKLTFGNYEIIRDYPSYILKNGTKVGVVSQGQVFMNSFWEKFLFLRAVEANIGEISDFFEKYTKRLETDRDNLHSEKSKLTDQVKKLQDKLAQSVAEKVDLDLNQTD</sequence>
<name>A0A8S5RTA0_9CAUD</name>
<evidence type="ECO:0000256" key="1">
    <source>
        <dbReference type="SAM" id="Coils"/>
    </source>
</evidence>